<proteinExistence type="predicted"/>
<dbReference type="OrthoDB" id="5382170at2759"/>
<name>A0A5M8PGG8_9LECA</name>
<evidence type="ECO:0000313" key="2">
    <source>
        <dbReference type="EMBL" id="KAA6408469.1"/>
    </source>
</evidence>
<dbReference type="EMBL" id="VXIT01000013">
    <property type="protein sequence ID" value="KAA6408469.1"/>
    <property type="molecule type" value="Genomic_DNA"/>
</dbReference>
<dbReference type="Proteomes" id="UP000324767">
    <property type="component" value="Unassembled WGS sequence"/>
</dbReference>
<dbReference type="AlphaFoldDB" id="A0A5M8PGG8"/>
<accession>A0A5M8PGG8</accession>
<protein>
    <submittedName>
        <fullName evidence="2">Uncharacterized protein</fullName>
    </submittedName>
</protein>
<evidence type="ECO:0000313" key="3">
    <source>
        <dbReference type="Proteomes" id="UP000324767"/>
    </source>
</evidence>
<feature type="signal peptide" evidence="1">
    <location>
        <begin position="1"/>
        <end position="20"/>
    </location>
</feature>
<feature type="chain" id="PRO_5024300059" evidence="1">
    <location>
        <begin position="21"/>
        <end position="405"/>
    </location>
</feature>
<evidence type="ECO:0000256" key="1">
    <source>
        <dbReference type="SAM" id="SignalP"/>
    </source>
</evidence>
<gene>
    <name evidence="2" type="ORF">FRX48_07551</name>
</gene>
<reference evidence="2 3" key="1">
    <citation type="submission" date="2019-09" db="EMBL/GenBank/DDBJ databases">
        <title>The hologenome of the rock-dwelling lichen Lasallia pustulata.</title>
        <authorList>
            <person name="Greshake Tzovaras B."/>
            <person name="Segers F."/>
            <person name="Bicker A."/>
            <person name="Dal Grande F."/>
            <person name="Otte J."/>
            <person name="Hankeln T."/>
            <person name="Schmitt I."/>
            <person name="Ebersberger I."/>
        </authorList>
    </citation>
    <scope>NUCLEOTIDE SEQUENCE [LARGE SCALE GENOMIC DNA]</scope>
    <source>
        <strain evidence="2">A1-1</strain>
    </source>
</reference>
<keyword evidence="1" id="KW-0732">Signal</keyword>
<organism evidence="2 3">
    <name type="scientific">Lasallia pustulata</name>
    <dbReference type="NCBI Taxonomy" id="136370"/>
    <lineage>
        <taxon>Eukaryota</taxon>
        <taxon>Fungi</taxon>
        <taxon>Dikarya</taxon>
        <taxon>Ascomycota</taxon>
        <taxon>Pezizomycotina</taxon>
        <taxon>Lecanoromycetes</taxon>
        <taxon>OSLEUM clade</taxon>
        <taxon>Umbilicariomycetidae</taxon>
        <taxon>Umbilicariales</taxon>
        <taxon>Umbilicariaceae</taxon>
        <taxon>Lasallia</taxon>
    </lineage>
</organism>
<sequence length="405" mass="43608">MHWKIILLLSAAALTPCISAYSEPKDVALYQRQTTQSAALSAVATTTTAPASTSTSSPNEFIESFNITLDGRIFPPSVHIEDMKSTTSTDFTVDCINCAITGNVSLSGGGNYPLDDVKPPPDVQKIQSDFNFKDRWVAATFDNFDAVFELSIELNASSPNNEINVPIPFTKTLSKAIDILTLSATLNTEIHGWVNTTNDVNFTYGFNLSIPSGSEIIVDLSNINKSTSLGFNQSTLSPMPFNSTRSDLDIDFELSFRPSVVFVVAVDAIVAGASVQLTVDLDVPKLDVEIKQVHNVTSNCDPAPASTPADKVFRNATLVLPSIGFDAMEIFNETAHFFGADLSKAQHFEQNKSIDLPTSCYYFDAAKKTMGPAASATAKLSLAAGFRLPLAMALLTTTMVGLMLM</sequence>
<comment type="caution">
    <text evidence="2">The sequence shown here is derived from an EMBL/GenBank/DDBJ whole genome shotgun (WGS) entry which is preliminary data.</text>
</comment>